<dbReference type="GeneTree" id="ENSGT01120000271858"/>
<evidence type="ECO:0000256" key="2">
    <source>
        <dbReference type="ARBA" id="ARBA00022741"/>
    </source>
</evidence>
<name>A0A3B3VQY0_9TELE</name>
<reference evidence="5" key="2">
    <citation type="submission" date="2025-09" db="UniProtKB">
        <authorList>
            <consortium name="Ensembl"/>
        </authorList>
    </citation>
    <scope>IDENTIFICATION</scope>
</reference>
<dbReference type="PROSITE" id="PS51720">
    <property type="entry name" value="G_AIG1"/>
    <property type="match status" value="1"/>
</dbReference>
<dbReference type="PANTHER" id="PTHR10903">
    <property type="entry name" value="GTPASE, IMAP FAMILY MEMBER-RELATED"/>
    <property type="match status" value="1"/>
</dbReference>
<evidence type="ECO:0000313" key="6">
    <source>
        <dbReference type="Proteomes" id="UP000261500"/>
    </source>
</evidence>
<organism evidence="5 6">
    <name type="scientific">Poecilia latipinna</name>
    <name type="common">sailfin molly</name>
    <dbReference type="NCBI Taxonomy" id="48699"/>
    <lineage>
        <taxon>Eukaryota</taxon>
        <taxon>Metazoa</taxon>
        <taxon>Chordata</taxon>
        <taxon>Craniata</taxon>
        <taxon>Vertebrata</taxon>
        <taxon>Euteleostomi</taxon>
        <taxon>Actinopterygii</taxon>
        <taxon>Neopterygii</taxon>
        <taxon>Teleostei</taxon>
        <taxon>Neoteleostei</taxon>
        <taxon>Acanthomorphata</taxon>
        <taxon>Ovalentaria</taxon>
        <taxon>Atherinomorphae</taxon>
        <taxon>Cyprinodontiformes</taxon>
        <taxon>Poeciliidae</taxon>
        <taxon>Poeciliinae</taxon>
        <taxon>Poecilia</taxon>
    </lineage>
</organism>
<dbReference type="Gene3D" id="3.40.50.300">
    <property type="entry name" value="P-loop containing nucleotide triphosphate hydrolases"/>
    <property type="match status" value="1"/>
</dbReference>
<keyword evidence="6" id="KW-1185">Reference proteome</keyword>
<feature type="domain" description="AIG1-type G" evidence="4">
    <location>
        <begin position="1"/>
        <end position="211"/>
    </location>
</feature>
<keyword evidence="3" id="KW-0342">GTP-binding</keyword>
<reference evidence="5" key="1">
    <citation type="submission" date="2025-08" db="UniProtKB">
        <authorList>
            <consortium name="Ensembl"/>
        </authorList>
    </citation>
    <scope>IDENTIFICATION</scope>
</reference>
<proteinExistence type="inferred from homology"/>
<dbReference type="STRING" id="48699.ENSPLAP00000027431"/>
<dbReference type="Pfam" id="PF04548">
    <property type="entry name" value="AIG1"/>
    <property type="match status" value="1"/>
</dbReference>
<evidence type="ECO:0000313" key="5">
    <source>
        <dbReference type="Ensembl" id="ENSPLAP00000027431.1"/>
    </source>
</evidence>
<keyword evidence="2" id="KW-0547">Nucleotide-binding</keyword>
<sequence length="311" mass="33806">FSDLRLVLVGQERVGKSSAGNTILRNKEAFESKLFLSSVTQACQKETSDCGGLNLAVIDTPGLFKTGKSNEEVVKEIAEGISLVAPGPHVFLIVLQLNRFTEEERKTLEIIQKMFGEEAAKYTMVLFTHGDELREEHMTMENLLETSEPLTNFISQCSILQTFEDKYHVFNNKVEDPTQVRRLLRKINRMVQRNEESGGSFYSNEMFEEAQRAKEQEEEQLFLENPDINPQDARRQAESDNSFIRAALKAAGGAATGAIAGVATGLVLNTTTAGAVIGGREGGAVGAAVGGSVGAMVGAALAVKEMACIIQ</sequence>
<evidence type="ECO:0000256" key="3">
    <source>
        <dbReference type="ARBA" id="ARBA00023134"/>
    </source>
</evidence>
<dbReference type="GO" id="GO:0005525">
    <property type="term" value="F:GTP binding"/>
    <property type="evidence" value="ECO:0007669"/>
    <property type="project" value="UniProtKB-KW"/>
</dbReference>
<dbReference type="InterPro" id="IPR045058">
    <property type="entry name" value="GIMA/IAN/Toc"/>
</dbReference>
<dbReference type="SUPFAM" id="SSF52540">
    <property type="entry name" value="P-loop containing nucleoside triphosphate hydrolases"/>
    <property type="match status" value="1"/>
</dbReference>
<dbReference type="PANTHER" id="PTHR10903:SF186">
    <property type="entry name" value="GTPASE IMAP FAMILY MEMBER 4-LIKE-RELATED"/>
    <property type="match status" value="1"/>
</dbReference>
<dbReference type="Proteomes" id="UP000261500">
    <property type="component" value="Unplaced"/>
</dbReference>
<dbReference type="Ensembl" id="ENSPLAT00000029667.1">
    <property type="protein sequence ID" value="ENSPLAP00000027431.1"/>
    <property type="gene ID" value="ENSPLAG00000016011.1"/>
</dbReference>
<dbReference type="InterPro" id="IPR006703">
    <property type="entry name" value="G_AIG1"/>
</dbReference>
<protein>
    <recommendedName>
        <fullName evidence="4">AIG1-type G domain-containing protein</fullName>
    </recommendedName>
</protein>
<comment type="similarity">
    <text evidence="1">Belongs to the TRAFAC class TrmE-Era-EngA-EngB-Septin-like GTPase superfamily. AIG1/Toc34/Toc159-like paraseptin GTPase family. IAN subfamily.</text>
</comment>
<dbReference type="CDD" id="cd01852">
    <property type="entry name" value="AIG1"/>
    <property type="match status" value="1"/>
</dbReference>
<dbReference type="AlphaFoldDB" id="A0A3B3VQY0"/>
<accession>A0A3B3VQY0</accession>
<dbReference type="InterPro" id="IPR027417">
    <property type="entry name" value="P-loop_NTPase"/>
</dbReference>
<evidence type="ECO:0000259" key="4">
    <source>
        <dbReference type="PROSITE" id="PS51720"/>
    </source>
</evidence>
<evidence type="ECO:0000256" key="1">
    <source>
        <dbReference type="ARBA" id="ARBA00008535"/>
    </source>
</evidence>
<dbReference type="FunFam" id="3.40.50.300:FF:000366">
    <property type="entry name" value="GTPase, IMAP family member 2"/>
    <property type="match status" value="1"/>
</dbReference>